<dbReference type="Pfam" id="PF21233">
    <property type="entry name" value="WHD_RIOX1"/>
    <property type="match status" value="1"/>
</dbReference>
<dbReference type="Pfam" id="PF08007">
    <property type="entry name" value="JmjC_2"/>
    <property type="match status" value="1"/>
</dbReference>
<comment type="cofactor">
    <cofactor evidence="13">
        <name>Fe(2+)</name>
        <dbReference type="ChEBI" id="CHEBI:29033"/>
    </cofactor>
    <text evidence="13">Binds 1 Fe(2+) ion per subunit.</text>
</comment>
<evidence type="ECO:0000256" key="3">
    <source>
        <dbReference type="ARBA" id="ARBA00022491"/>
    </source>
</evidence>
<dbReference type="SMART" id="SM00558">
    <property type="entry name" value="JmjC"/>
    <property type="match status" value="1"/>
</dbReference>
<feature type="region of interest" description="Disordered" evidence="14">
    <location>
        <begin position="19"/>
        <end position="310"/>
    </location>
</feature>
<keyword evidence="7 13" id="KW-0560">Oxidoreductase</keyword>
<keyword evidence="8 13" id="KW-0408">Iron</keyword>
<dbReference type="GO" id="GO:0005506">
    <property type="term" value="F:iron ion binding"/>
    <property type="evidence" value="ECO:0007669"/>
    <property type="project" value="UniProtKB-UniRule"/>
</dbReference>
<dbReference type="GO" id="GO:0005730">
    <property type="term" value="C:nucleolus"/>
    <property type="evidence" value="ECO:0007669"/>
    <property type="project" value="TreeGrafter"/>
</dbReference>
<dbReference type="SUPFAM" id="SSF51197">
    <property type="entry name" value="Clavaminate synthase-like"/>
    <property type="match status" value="1"/>
</dbReference>
<dbReference type="InterPro" id="IPR039994">
    <property type="entry name" value="NO66-like"/>
</dbReference>
<comment type="catalytic activity">
    <reaction evidence="12 13">
        <text>N(6),N(6)-dimethyl-L-lysyl(36)-[histone H3] + 2 2-oxoglutarate + 2 O2 = L-lysyl(36)-[histone H3] + 2 formaldehyde + 2 succinate + 2 CO2</text>
        <dbReference type="Rhea" id="RHEA:42032"/>
        <dbReference type="Rhea" id="RHEA-COMP:9785"/>
        <dbReference type="Rhea" id="RHEA-COMP:9787"/>
        <dbReference type="ChEBI" id="CHEBI:15379"/>
        <dbReference type="ChEBI" id="CHEBI:16526"/>
        <dbReference type="ChEBI" id="CHEBI:16810"/>
        <dbReference type="ChEBI" id="CHEBI:16842"/>
        <dbReference type="ChEBI" id="CHEBI:29969"/>
        <dbReference type="ChEBI" id="CHEBI:30031"/>
        <dbReference type="ChEBI" id="CHEBI:61976"/>
        <dbReference type="EC" id="1.14.11.27"/>
    </reaction>
</comment>
<keyword evidence="11 13" id="KW-0539">Nucleus</keyword>
<evidence type="ECO:0000256" key="9">
    <source>
        <dbReference type="ARBA" id="ARBA00023015"/>
    </source>
</evidence>
<dbReference type="GO" id="GO:0032453">
    <property type="term" value="F:histone H3K4 demethylase activity"/>
    <property type="evidence" value="ECO:0007669"/>
    <property type="project" value="TreeGrafter"/>
</dbReference>
<organism evidence="16 17">
    <name type="scientific">Mesorhabditis belari</name>
    <dbReference type="NCBI Taxonomy" id="2138241"/>
    <lineage>
        <taxon>Eukaryota</taxon>
        <taxon>Metazoa</taxon>
        <taxon>Ecdysozoa</taxon>
        <taxon>Nematoda</taxon>
        <taxon>Chromadorea</taxon>
        <taxon>Rhabditida</taxon>
        <taxon>Rhabditina</taxon>
        <taxon>Rhabditomorpha</taxon>
        <taxon>Rhabditoidea</taxon>
        <taxon>Rhabditidae</taxon>
        <taxon>Mesorhabditinae</taxon>
        <taxon>Mesorhabditis</taxon>
    </lineage>
</organism>
<evidence type="ECO:0000256" key="11">
    <source>
        <dbReference type="ARBA" id="ARBA00023242"/>
    </source>
</evidence>
<evidence type="ECO:0000259" key="15">
    <source>
        <dbReference type="PROSITE" id="PS51184"/>
    </source>
</evidence>
<evidence type="ECO:0000256" key="5">
    <source>
        <dbReference type="ARBA" id="ARBA00022853"/>
    </source>
</evidence>
<evidence type="ECO:0000256" key="12">
    <source>
        <dbReference type="ARBA" id="ARBA00047915"/>
    </source>
</evidence>
<comment type="subcellular location">
    <subcellularLocation>
        <location evidence="1 13">Nucleus</location>
    </subcellularLocation>
</comment>
<dbReference type="EC" id="1.14.11.27" evidence="13"/>
<keyword evidence="16" id="KW-1185">Reference proteome</keyword>
<keyword evidence="6 13" id="KW-0223">Dioxygenase</keyword>
<dbReference type="AlphaFoldDB" id="A0AAF3F3S3"/>
<evidence type="ECO:0000256" key="7">
    <source>
        <dbReference type="ARBA" id="ARBA00023002"/>
    </source>
</evidence>
<dbReference type="PROSITE" id="PS51184">
    <property type="entry name" value="JMJC"/>
    <property type="match status" value="1"/>
</dbReference>
<keyword evidence="9 13" id="KW-0805">Transcription regulation</keyword>
<keyword evidence="3" id="KW-0678">Repressor</keyword>
<evidence type="ECO:0000256" key="6">
    <source>
        <dbReference type="ARBA" id="ARBA00022964"/>
    </source>
</evidence>
<proteinExistence type="inferred from homology"/>
<dbReference type="Gene3D" id="3.90.930.40">
    <property type="match status" value="1"/>
</dbReference>
<dbReference type="Gene3D" id="1.10.10.1500">
    <property type="entry name" value="JmjC domain-containing ribosomal oxygenase (ROX), dimer domain"/>
    <property type="match status" value="1"/>
</dbReference>
<dbReference type="PANTHER" id="PTHR13096:SF8">
    <property type="entry name" value="RIBOSOMAL OXYGENASE 1"/>
    <property type="match status" value="1"/>
</dbReference>
<evidence type="ECO:0000256" key="8">
    <source>
        <dbReference type="ARBA" id="ARBA00023004"/>
    </source>
</evidence>
<feature type="compositionally biased region" description="Acidic residues" evidence="14">
    <location>
        <begin position="215"/>
        <end position="241"/>
    </location>
</feature>
<feature type="compositionally biased region" description="Acidic residues" evidence="14">
    <location>
        <begin position="185"/>
        <end position="198"/>
    </location>
</feature>
<evidence type="ECO:0000313" key="17">
    <source>
        <dbReference type="WBParaSite" id="MBELARI_LOCUS20339"/>
    </source>
</evidence>
<evidence type="ECO:0000313" key="16">
    <source>
        <dbReference type="Proteomes" id="UP000887575"/>
    </source>
</evidence>
<feature type="compositionally biased region" description="Acidic residues" evidence="14">
    <location>
        <begin position="256"/>
        <end position="310"/>
    </location>
</feature>
<dbReference type="PANTHER" id="PTHR13096">
    <property type="entry name" value="MINA53 MYC INDUCED NUCLEAR ANTIGEN"/>
    <property type="match status" value="1"/>
</dbReference>
<dbReference type="GO" id="GO:0140680">
    <property type="term" value="F:histone H3K36me/H3K36me2 demethylase activity"/>
    <property type="evidence" value="ECO:0007669"/>
    <property type="project" value="UniProtKB-EC"/>
</dbReference>
<dbReference type="WBParaSite" id="MBELARI_LOCUS20339">
    <property type="protein sequence ID" value="MBELARI_LOCUS20339"/>
    <property type="gene ID" value="MBELARI_LOCUS20339"/>
</dbReference>
<feature type="compositionally biased region" description="Basic and acidic residues" evidence="14">
    <location>
        <begin position="88"/>
        <end position="105"/>
    </location>
</feature>
<evidence type="ECO:0000256" key="4">
    <source>
        <dbReference type="ARBA" id="ARBA00022723"/>
    </source>
</evidence>
<dbReference type="Proteomes" id="UP000887575">
    <property type="component" value="Unassembled WGS sequence"/>
</dbReference>
<evidence type="ECO:0000256" key="1">
    <source>
        <dbReference type="ARBA" id="ARBA00004123"/>
    </source>
</evidence>
<keyword evidence="10 13" id="KW-0804">Transcription</keyword>
<feature type="compositionally biased region" description="Basic and acidic residues" evidence="14">
    <location>
        <begin position="19"/>
        <end position="33"/>
    </location>
</feature>
<keyword evidence="4 13" id="KW-0479">Metal-binding</keyword>
<accession>A0AAF3F3S3</accession>
<evidence type="ECO:0000256" key="13">
    <source>
        <dbReference type="RuleBase" id="RU366061"/>
    </source>
</evidence>
<dbReference type="InterPro" id="IPR049043">
    <property type="entry name" value="WHD_RIOX1"/>
</dbReference>
<dbReference type="Gene3D" id="2.60.120.650">
    <property type="entry name" value="Cupin"/>
    <property type="match status" value="1"/>
</dbReference>
<evidence type="ECO:0000256" key="2">
    <source>
        <dbReference type="ARBA" id="ARBA00010309"/>
    </source>
</evidence>
<comment type="function">
    <text evidence="13">Oxygenase that can act as both a histone lysine demethylase and a ribosomal histidine hydroxylase.</text>
</comment>
<dbReference type="InterPro" id="IPR003347">
    <property type="entry name" value="JmjC_dom"/>
</dbReference>
<feature type="domain" description="JmjC" evidence="15">
    <location>
        <begin position="485"/>
        <end position="632"/>
    </location>
</feature>
<evidence type="ECO:0000256" key="10">
    <source>
        <dbReference type="ARBA" id="ARBA00023163"/>
    </source>
</evidence>
<keyword evidence="5" id="KW-0156">Chromatin regulator</keyword>
<sequence>MVKRRVELDDAGDALKEKDSVKKRKVDEPLVETKKKKKRRNKKNQDKSKVLTNGSAPKVSPKKEKKIDPWVTIEAGTAKAAATLRVNGKGEDVKGINGSSEEKKQREQKKKKRRGCDGSEGNVDRPVQSFERKPKNTEDDDDILVLNASNTKRSREVIIEEVVDSQTDGVSIKKLSRKKSYTMEEGVDYIVEEPDDNIEGGKTPDSPKTNGDLYVSDEDSDYIESEDNEEDEEESDEEEAEIDRLPFYNGHIQVTGDDEDDEDEEASDQNEYLDNEAVEMIDYHESDEDEDEEEPSGESLDGESLVDEDIDDEDDVDFELEEEGEELEDEIVGEDSDAESVISGESLEVAFEHDRKAGQIDTRTNGKKGQEKEVPIDFSKLPFNTSDDSTVAATRALGWILSNCGVQSFFDEFWQQNALVVHRHNKNYYGNLLNVKEFGQVIAKEHVEYGKNINIAEYREGLRYTLNGQGRVYPRHLQNHLIEGRSIQLVNPQRFFPRIWYLCEILQELFGCFVGANTYLTPAGSSGFAPHWDEIDAFLLQLEGRKYWKVYAPDSVENELPRESSGNFTDKDFVGRQPCFEGWIEQGDMLYLPRGFIHQASTCKQTHSFHVTISVGRHHSFADMLEKLMPIALTQLGDKRVKLRQGLPPGYLDMTGIAELDYKNEEHEDEKLTIPMAGHMSALNRSVRQAVPFAVDFMAREFMKTALPPMLTPDERRLSAFGDVDILKGKRVIFSDQSEVRLIRRHAQRMIFESPESCFIVHRMTNSLDYEERPEQLFAFPFKLIDDFCQLQSAYPEWTKLGEIRTSKENKKGNKTVNKNVLELARLLYDNGLLMVKE</sequence>
<comment type="similarity">
    <text evidence="2">Belongs to the ROX family. NO66 subfamily.</text>
</comment>
<protein>
    <recommendedName>
        <fullName evidence="13">Bifunctional lysine-specific demethylase and histidyl-hydroxylase</fullName>
        <ecNumber evidence="13">1.14.11.27</ecNumber>
    </recommendedName>
</protein>
<evidence type="ECO:0000256" key="14">
    <source>
        <dbReference type="SAM" id="MobiDB-lite"/>
    </source>
</evidence>
<reference evidence="17" key="1">
    <citation type="submission" date="2024-02" db="UniProtKB">
        <authorList>
            <consortium name="WormBaseParasite"/>
        </authorList>
    </citation>
    <scope>IDENTIFICATION</scope>
</reference>
<name>A0AAF3F3S3_9BILA</name>